<dbReference type="SMART" id="SM00305">
    <property type="entry name" value="HintC"/>
    <property type="match status" value="1"/>
</dbReference>
<evidence type="ECO:0000259" key="5">
    <source>
        <dbReference type="SMART" id="SM00305"/>
    </source>
</evidence>
<dbReference type="InterPro" id="IPR006141">
    <property type="entry name" value="Intein_N"/>
</dbReference>
<reference evidence="7 8" key="1">
    <citation type="submission" date="2019-02" db="EMBL/GenBank/DDBJ databases">
        <title>Sequencing the genomes of 1000 actinobacteria strains.</title>
        <authorList>
            <person name="Klenk H.-P."/>
        </authorList>
    </citation>
    <scope>NUCLEOTIDE SEQUENCE [LARGE SCALE GENOMIC DNA]</scope>
    <source>
        <strain evidence="7 8">DSM 45162</strain>
    </source>
</reference>
<evidence type="ECO:0000256" key="2">
    <source>
        <dbReference type="ARBA" id="ARBA00023004"/>
    </source>
</evidence>
<dbReference type="InterPro" id="IPR058240">
    <property type="entry name" value="rSAM_sf"/>
</dbReference>
<evidence type="ECO:0000313" key="7">
    <source>
        <dbReference type="EMBL" id="RZU50367.1"/>
    </source>
</evidence>
<organism evidence="7 8">
    <name type="scientific">Krasilnikovia cinnamomea</name>
    <dbReference type="NCBI Taxonomy" id="349313"/>
    <lineage>
        <taxon>Bacteria</taxon>
        <taxon>Bacillati</taxon>
        <taxon>Actinomycetota</taxon>
        <taxon>Actinomycetes</taxon>
        <taxon>Micromonosporales</taxon>
        <taxon>Micromonosporaceae</taxon>
        <taxon>Krasilnikovia</taxon>
    </lineage>
</organism>
<dbReference type="AlphaFoldDB" id="A0A4Q7ZHS7"/>
<dbReference type="SUPFAM" id="SSF102114">
    <property type="entry name" value="Radical SAM enzymes"/>
    <property type="match status" value="1"/>
</dbReference>
<dbReference type="PROSITE" id="PS50817">
    <property type="entry name" value="INTEIN_N_TER"/>
    <property type="match status" value="1"/>
</dbReference>
<proteinExistence type="predicted"/>
<name>A0A4Q7ZHS7_9ACTN</name>
<dbReference type="GO" id="GO:0051536">
    <property type="term" value="F:iron-sulfur cluster binding"/>
    <property type="evidence" value="ECO:0007669"/>
    <property type="project" value="UniProtKB-KW"/>
</dbReference>
<accession>A0A4Q7ZHS7</accession>
<feature type="region of interest" description="Disordered" evidence="4">
    <location>
        <begin position="712"/>
        <end position="812"/>
    </location>
</feature>
<dbReference type="InterPro" id="IPR003587">
    <property type="entry name" value="Hint_dom_N"/>
</dbReference>
<evidence type="ECO:0000256" key="3">
    <source>
        <dbReference type="ARBA" id="ARBA00023014"/>
    </source>
</evidence>
<dbReference type="EMBL" id="SHKY01000001">
    <property type="protein sequence ID" value="RZU50367.1"/>
    <property type="molecule type" value="Genomic_DNA"/>
</dbReference>
<feature type="compositionally biased region" description="Pro residues" evidence="4">
    <location>
        <begin position="742"/>
        <end position="753"/>
    </location>
</feature>
<dbReference type="Pfam" id="PF04055">
    <property type="entry name" value="Radical_SAM"/>
    <property type="match status" value="1"/>
</dbReference>
<feature type="compositionally biased region" description="Low complexity" evidence="4">
    <location>
        <begin position="754"/>
        <end position="766"/>
    </location>
</feature>
<dbReference type="GO" id="GO:0003824">
    <property type="term" value="F:catalytic activity"/>
    <property type="evidence" value="ECO:0007669"/>
    <property type="project" value="InterPro"/>
</dbReference>
<dbReference type="NCBIfam" id="TIGR01443">
    <property type="entry name" value="intein_Cterm"/>
    <property type="match status" value="1"/>
</dbReference>
<feature type="region of interest" description="Disordered" evidence="4">
    <location>
        <begin position="236"/>
        <end position="315"/>
    </location>
</feature>
<dbReference type="RefSeq" id="WP_242624813.1">
    <property type="nucleotide sequence ID" value="NZ_SHKY01000001.1"/>
</dbReference>
<feature type="compositionally biased region" description="Basic and acidic residues" evidence="4">
    <location>
        <begin position="713"/>
        <end position="732"/>
    </location>
</feature>
<dbReference type="Gene3D" id="2.170.16.10">
    <property type="entry name" value="Hedgehog/Intein (Hint) domain"/>
    <property type="match status" value="1"/>
</dbReference>
<evidence type="ECO:0000256" key="1">
    <source>
        <dbReference type="ARBA" id="ARBA00022723"/>
    </source>
</evidence>
<dbReference type="GO" id="GO:0016539">
    <property type="term" value="P:intein-mediated protein splicing"/>
    <property type="evidence" value="ECO:0007669"/>
    <property type="project" value="InterPro"/>
</dbReference>
<feature type="compositionally biased region" description="Low complexity" evidence="4">
    <location>
        <begin position="301"/>
        <end position="315"/>
    </location>
</feature>
<dbReference type="InterPro" id="IPR030934">
    <property type="entry name" value="Intein_C"/>
</dbReference>
<evidence type="ECO:0000313" key="8">
    <source>
        <dbReference type="Proteomes" id="UP000292564"/>
    </source>
</evidence>
<evidence type="ECO:0000256" key="4">
    <source>
        <dbReference type="SAM" id="MobiDB-lite"/>
    </source>
</evidence>
<dbReference type="PROSITE" id="PS50818">
    <property type="entry name" value="INTEIN_C_TER"/>
    <property type="match status" value="1"/>
</dbReference>
<dbReference type="GO" id="GO:0046872">
    <property type="term" value="F:metal ion binding"/>
    <property type="evidence" value="ECO:0007669"/>
    <property type="project" value="UniProtKB-KW"/>
</dbReference>
<feature type="region of interest" description="Disordered" evidence="4">
    <location>
        <begin position="1"/>
        <end position="21"/>
    </location>
</feature>
<keyword evidence="3" id="KW-0411">Iron-sulfur</keyword>
<keyword evidence="2" id="KW-0408">Iron</keyword>
<dbReference type="NCBIfam" id="NF038135">
    <property type="entry name" value="rSAM_Rv2578c"/>
    <property type="match status" value="1"/>
</dbReference>
<dbReference type="Proteomes" id="UP000292564">
    <property type="component" value="Unassembled WGS sequence"/>
</dbReference>
<evidence type="ECO:0000259" key="6">
    <source>
        <dbReference type="SMART" id="SM00306"/>
    </source>
</evidence>
<dbReference type="InterPro" id="IPR040086">
    <property type="entry name" value="MJ0683-like"/>
</dbReference>
<dbReference type="InterPro" id="IPR036844">
    <property type="entry name" value="Hint_dom_sf"/>
</dbReference>
<keyword evidence="1" id="KW-0479">Metal-binding</keyword>
<protein>
    <submittedName>
        <fullName evidence="7">Intein/intein</fullName>
    </submittedName>
</protein>
<feature type="domain" description="Hint" evidence="5">
    <location>
        <begin position="438"/>
        <end position="482"/>
    </location>
</feature>
<dbReference type="PANTHER" id="PTHR43432">
    <property type="entry name" value="SLR0285 PROTEIN"/>
    <property type="match status" value="1"/>
</dbReference>
<dbReference type="SUPFAM" id="SSF51294">
    <property type="entry name" value="Hedgehog/intein (Hint) domain"/>
    <property type="match status" value="1"/>
</dbReference>
<feature type="compositionally biased region" description="Polar residues" evidence="4">
    <location>
        <begin position="272"/>
        <end position="282"/>
    </location>
</feature>
<dbReference type="PANTHER" id="PTHR43432:SF3">
    <property type="entry name" value="SLR0285 PROTEIN"/>
    <property type="match status" value="1"/>
</dbReference>
<dbReference type="SMART" id="SM00306">
    <property type="entry name" value="HintN"/>
    <property type="match status" value="1"/>
</dbReference>
<keyword evidence="8" id="KW-1185">Reference proteome</keyword>
<dbReference type="InterPro" id="IPR007197">
    <property type="entry name" value="rSAM"/>
</dbReference>
<gene>
    <name evidence="7" type="ORF">EV385_2139</name>
</gene>
<dbReference type="CDD" id="cd00081">
    <property type="entry name" value="Hint"/>
    <property type="match status" value="1"/>
</dbReference>
<comment type="caution">
    <text evidence="7">The sequence shown here is derived from an EMBL/GenBank/DDBJ whole genome shotgun (WGS) entry which is preliminary data.</text>
</comment>
<feature type="domain" description="Hint" evidence="6">
    <location>
        <begin position="101"/>
        <end position="197"/>
    </location>
</feature>
<dbReference type="NCBIfam" id="NF038136">
    <property type="entry name" value="rSAM_Rv_intein"/>
    <property type="match status" value="1"/>
</dbReference>
<sequence>MRWSHLAAQENTAPDPAAVEPAAPVPAALDPAAPGPAAPVAPPLPLALPGASVRTFDTPSFSGLTFYEIRAKSIINRVPGASRVPFEWTINPYRGCSHACTYCLGGDTPILLADGSTRPLAQLRAGDAVLGTTGAGAHRRYVATTVLAHWSTTRPAYRVTLADGTRLVSGGEHRFLTDRGWRHVSPAGPGCPALAVGDRMAGVGRFADPPKESPDYRAGFLCGLVRGDAAASARRPGAAVSAQPGAAISTRPGAAMPTRPGAAMPTQPGAAISTQPCATGSRPSAAEFARPSLAATGGFGAPRSPGAGDGAPGARPGCHAAAAWARADGYLEGVALHDALRWPEHPTGDWRRGFLAGAFGSIGRAHRLAVTFASHDEAFLRRVTDALTHQALPSRHAPGTRGGPSTVELSRDLWSALRFRHATGADATPLDAAGVGVRTDARLTVVDIEELGLTLPLYDLTTGTGDFIADGVVSHNCFARNTHTYLDLDAGRDFDTRIVVKVNAGELVRRELAAPTWRGAPIAMGTNVDVYQRAEGRYRLMPPILTALRDFANPFSILTKGTLILRDLELLKQAAEVAPVGLSFSIGFVDERLWRAVEPGTPSPRRRLDAVRTLTDAGFDVGVLMAPILPGLTDTDESIDETVAAIAAAGAVSVTPLALHLRPGAREWYAAWLTREHPALAPRYRELYRAGSYLPRATQAEITARVRLAAARHGLDRRDRAETRRAYSHDEAQPPGSNSPETAPPGMEPPGMAPPGVARTGQQPRGGPQGGAATGSPPGGGPPGPAASGYPPRAGRRVQRASQAEVEQLTLL</sequence>
<dbReference type="InterPro" id="IPR003586">
    <property type="entry name" value="Hint_dom_C"/>
</dbReference>
<dbReference type="Gene3D" id="3.80.30.30">
    <property type="match status" value="1"/>
</dbReference>